<evidence type="ECO:0000313" key="2">
    <source>
        <dbReference type="EMBL" id="OUP53218.1"/>
    </source>
</evidence>
<evidence type="ECO:0000313" key="3">
    <source>
        <dbReference type="Proteomes" id="UP000195897"/>
    </source>
</evidence>
<gene>
    <name evidence="2" type="ORF">B5F17_06505</name>
</gene>
<organism evidence="2 3">
    <name type="scientific">Butyricicoccus pullicaecorum</name>
    <dbReference type="NCBI Taxonomy" id="501571"/>
    <lineage>
        <taxon>Bacteria</taxon>
        <taxon>Bacillati</taxon>
        <taxon>Bacillota</taxon>
        <taxon>Clostridia</taxon>
        <taxon>Eubacteriales</taxon>
        <taxon>Butyricicoccaceae</taxon>
        <taxon>Butyricicoccus</taxon>
    </lineage>
</organism>
<dbReference type="SUPFAM" id="SSF82185">
    <property type="entry name" value="Histone H3 K4-specific methyltransferase SET7/9 N-terminal domain"/>
    <property type="match status" value="1"/>
</dbReference>
<proteinExistence type="predicted"/>
<feature type="chain" id="PRO_5012463944" evidence="1">
    <location>
        <begin position="26"/>
        <end position="279"/>
    </location>
</feature>
<name>A0A1Y4L910_9FIRM</name>
<evidence type="ECO:0000256" key="1">
    <source>
        <dbReference type="SAM" id="SignalP"/>
    </source>
</evidence>
<dbReference type="RefSeq" id="WP_087372087.1">
    <property type="nucleotide sequence ID" value="NZ_NFKK01000005.1"/>
</dbReference>
<reference evidence="3" key="1">
    <citation type="submission" date="2017-04" db="EMBL/GenBank/DDBJ databases">
        <title>Function of individual gut microbiota members based on whole genome sequencing of pure cultures obtained from chicken caecum.</title>
        <authorList>
            <person name="Medvecky M."/>
            <person name="Cejkova D."/>
            <person name="Polansky O."/>
            <person name="Karasova D."/>
            <person name="Kubasova T."/>
            <person name="Cizek A."/>
            <person name="Rychlik I."/>
        </authorList>
    </citation>
    <scope>NUCLEOTIDE SEQUENCE [LARGE SCALE GENOMIC DNA]</scope>
    <source>
        <strain evidence="3">An180</strain>
    </source>
</reference>
<dbReference type="Proteomes" id="UP000195897">
    <property type="component" value="Unassembled WGS sequence"/>
</dbReference>
<feature type="signal peptide" evidence="1">
    <location>
        <begin position="1"/>
        <end position="25"/>
    </location>
</feature>
<dbReference type="PROSITE" id="PS51257">
    <property type="entry name" value="PROKAR_LIPOPROTEIN"/>
    <property type="match status" value="1"/>
</dbReference>
<comment type="caution">
    <text evidence="2">The sequence shown here is derived from an EMBL/GenBank/DDBJ whole genome shotgun (WGS) entry which is preliminary data.</text>
</comment>
<dbReference type="EMBL" id="NFKK01000005">
    <property type="protein sequence ID" value="OUP53218.1"/>
    <property type="molecule type" value="Genomic_DNA"/>
</dbReference>
<dbReference type="AlphaFoldDB" id="A0A1Y4L910"/>
<accession>A0A1Y4L910</accession>
<protein>
    <submittedName>
        <fullName evidence="2">Uncharacterized protein</fullName>
    </submittedName>
</protein>
<sequence>MKKVITWILALVLTFSLAGCSTNSASDLTNAQPVTETVENKEITISIQSFEKNGIDATPMEQTGTFSGTLVDGVPSGDGTFKSQNSEGETWTYSGNFENGTFNGQGTIASSDYEQSGTYTDGLFTPTKREFFANASYRCFAKYTLTENAVAYLDAHPEYFPATTQETLSSIKNAVDNSITYPMLRKSIANNSSALIHIDNITVGEIVELNFIGHTLTCVFLLNSDDNFYQLVYDGALPDVLNQDVISVDALPIAVSSFDNVSGGVTNVIVVAGAYVQKV</sequence>
<keyword evidence="1" id="KW-0732">Signal</keyword>